<evidence type="ECO:0000313" key="3">
    <source>
        <dbReference type="Proteomes" id="UP001219355"/>
    </source>
</evidence>
<protein>
    <submittedName>
        <fullName evidence="2">Uncharacterized protein</fullName>
    </submittedName>
</protein>
<evidence type="ECO:0000256" key="1">
    <source>
        <dbReference type="SAM" id="SignalP"/>
    </source>
</evidence>
<keyword evidence="3" id="KW-1185">Reference proteome</keyword>
<gene>
    <name evidence="2" type="ORF">PRK78_002284</name>
</gene>
<dbReference type="Proteomes" id="UP001219355">
    <property type="component" value="Chromosome 1"/>
</dbReference>
<feature type="signal peptide" evidence="1">
    <location>
        <begin position="1"/>
        <end position="19"/>
    </location>
</feature>
<dbReference type="EMBL" id="CP120627">
    <property type="protein sequence ID" value="WEW56829.1"/>
    <property type="molecule type" value="Genomic_DNA"/>
</dbReference>
<reference evidence="2" key="1">
    <citation type="submission" date="2023-03" db="EMBL/GenBank/DDBJ databases">
        <title>Emydomyces testavorans Genome Sequence.</title>
        <authorList>
            <person name="Hoyer L."/>
        </authorList>
    </citation>
    <scope>NUCLEOTIDE SEQUENCE</scope>
    <source>
        <strain evidence="2">16-2883</strain>
    </source>
</reference>
<proteinExistence type="predicted"/>
<keyword evidence="1" id="KW-0732">Signal</keyword>
<feature type="chain" id="PRO_5042204153" evidence="1">
    <location>
        <begin position="20"/>
        <end position="221"/>
    </location>
</feature>
<evidence type="ECO:0000313" key="2">
    <source>
        <dbReference type="EMBL" id="WEW56829.1"/>
    </source>
</evidence>
<organism evidence="2 3">
    <name type="scientific">Emydomyces testavorans</name>
    <dbReference type="NCBI Taxonomy" id="2070801"/>
    <lineage>
        <taxon>Eukaryota</taxon>
        <taxon>Fungi</taxon>
        <taxon>Dikarya</taxon>
        <taxon>Ascomycota</taxon>
        <taxon>Pezizomycotina</taxon>
        <taxon>Eurotiomycetes</taxon>
        <taxon>Eurotiomycetidae</taxon>
        <taxon>Onygenales</taxon>
        <taxon>Nannizziopsiaceae</taxon>
        <taxon>Emydomyces</taxon>
    </lineage>
</organism>
<accession>A0AAF0DE12</accession>
<name>A0AAF0DE12_9EURO</name>
<sequence>MKCSIYAVLLLATVLVAHARPDCQVRKPPQNSTIDETKFIEALKVICPKSAKDPCVDAPQTKGQCRTASQAAGPILRSFERYGIADKNEMAALVSLMALESVEFTYQRNIYPGRPGQGTRNMQLADWNARYAASIPELKQQLDKGCLDRDKILDLLLSKDEYDFGSAAWYLTSQCSAEVRSGLQSGTQDGWEKYITGCVETKVSDERLQYWQKAMDEMKKV</sequence>
<dbReference type="AlphaFoldDB" id="A0AAF0DE12"/>